<evidence type="ECO:0000313" key="11">
    <source>
        <dbReference type="Proteomes" id="UP001233999"/>
    </source>
</evidence>
<dbReference type="PANTHER" id="PTHR24394">
    <property type="entry name" value="ZINC FINGER PROTEIN"/>
    <property type="match status" value="1"/>
</dbReference>
<dbReference type="PROSITE" id="PS50157">
    <property type="entry name" value="ZINC_FINGER_C2H2_2"/>
    <property type="match status" value="22"/>
</dbReference>
<feature type="domain" description="C2H2-type" evidence="9">
    <location>
        <begin position="1285"/>
        <end position="1312"/>
    </location>
</feature>
<feature type="non-terminal residue" evidence="10">
    <location>
        <position position="1731"/>
    </location>
</feature>
<dbReference type="Pfam" id="PF12874">
    <property type="entry name" value="zf-met"/>
    <property type="match status" value="4"/>
</dbReference>
<dbReference type="InterPro" id="IPR013087">
    <property type="entry name" value="Znf_C2H2_type"/>
</dbReference>
<feature type="domain" description="C2H2-type" evidence="9">
    <location>
        <begin position="1108"/>
        <end position="1135"/>
    </location>
</feature>
<feature type="domain" description="C2H2-type" evidence="9">
    <location>
        <begin position="802"/>
        <end position="829"/>
    </location>
</feature>
<keyword evidence="4 7" id="KW-0863">Zinc-finger</keyword>
<feature type="domain" description="C2H2-type" evidence="9">
    <location>
        <begin position="528"/>
        <end position="555"/>
    </location>
</feature>
<feature type="domain" description="C2H2-type" evidence="9">
    <location>
        <begin position="628"/>
        <end position="655"/>
    </location>
</feature>
<feature type="domain" description="C2H2-type" evidence="9">
    <location>
        <begin position="656"/>
        <end position="683"/>
    </location>
</feature>
<evidence type="ECO:0000256" key="1">
    <source>
        <dbReference type="ARBA" id="ARBA00004123"/>
    </source>
</evidence>
<evidence type="ECO:0000256" key="2">
    <source>
        <dbReference type="ARBA" id="ARBA00022723"/>
    </source>
</evidence>
<dbReference type="PROSITE" id="PS00028">
    <property type="entry name" value="ZINC_FINGER_C2H2_1"/>
    <property type="match status" value="21"/>
</dbReference>
<keyword evidence="5" id="KW-0862">Zinc</keyword>
<keyword evidence="3" id="KW-0677">Repeat</keyword>
<feature type="domain" description="C2H2-type" evidence="9">
    <location>
        <begin position="1341"/>
        <end position="1364"/>
    </location>
</feature>
<feature type="domain" description="C2H2-type" evidence="9">
    <location>
        <begin position="1080"/>
        <end position="1107"/>
    </location>
</feature>
<evidence type="ECO:0000259" key="9">
    <source>
        <dbReference type="PROSITE" id="PS50157"/>
    </source>
</evidence>
<feature type="region of interest" description="Disordered" evidence="8">
    <location>
        <begin position="951"/>
        <end position="982"/>
    </location>
</feature>
<evidence type="ECO:0000256" key="4">
    <source>
        <dbReference type="ARBA" id="ARBA00022771"/>
    </source>
</evidence>
<comment type="subcellular location">
    <subcellularLocation>
        <location evidence="1">Nucleus</location>
    </subcellularLocation>
</comment>
<gene>
    <name evidence="10" type="ORF">L9F63_022466</name>
</gene>
<evidence type="ECO:0000256" key="7">
    <source>
        <dbReference type="PROSITE-ProRule" id="PRU00042"/>
    </source>
</evidence>
<evidence type="ECO:0000313" key="10">
    <source>
        <dbReference type="EMBL" id="KAJ9583195.1"/>
    </source>
</evidence>
<feature type="compositionally biased region" description="Low complexity" evidence="8">
    <location>
        <begin position="954"/>
        <end position="965"/>
    </location>
</feature>
<feature type="domain" description="C2H2-type" evidence="9">
    <location>
        <begin position="1052"/>
        <end position="1079"/>
    </location>
</feature>
<feature type="domain" description="C2H2-type" evidence="9">
    <location>
        <begin position="683"/>
        <end position="705"/>
    </location>
</feature>
<dbReference type="PANTHER" id="PTHR24394:SF29">
    <property type="entry name" value="MYONEURIN"/>
    <property type="match status" value="1"/>
</dbReference>
<accession>A0AAD8EAD1</accession>
<feature type="domain" description="C2H2-type" evidence="9">
    <location>
        <begin position="859"/>
        <end position="886"/>
    </location>
</feature>
<feature type="domain" description="C2H2-type" evidence="9">
    <location>
        <begin position="1532"/>
        <end position="1559"/>
    </location>
</feature>
<keyword evidence="11" id="KW-1185">Reference proteome</keyword>
<dbReference type="InterPro" id="IPR036236">
    <property type="entry name" value="Znf_C2H2_sf"/>
</dbReference>
<feature type="domain" description="C2H2-type" evidence="9">
    <location>
        <begin position="193"/>
        <end position="220"/>
    </location>
</feature>
<evidence type="ECO:0000256" key="8">
    <source>
        <dbReference type="SAM" id="MobiDB-lite"/>
    </source>
</evidence>
<feature type="domain" description="C2H2-type" evidence="9">
    <location>
        <begin position="1023"/>
        <end position="1050"/>
    </location>
</feature>
<feature type="domain" description="C2H2-type" evidence="9">
    <location>
        <begin position="1255"/>
        <end position="1282"/>
    </location>
</feature>
<comment type="caution">
    <text evidence="10">The sequence shown here is derived from an EMBL/GenBank/DDBJ whole genome shotgun (WGS) entry which is preliminary data.</text>
</comment>
<dbReference type="Gene3D" id="3.30.160.60">
    <property type="entry name" value="Classic Zinc Finger"/>
    <property type="match status" value="12"/>
</dbReference>
<sequence>MESIIEENGNEDPLVLEEDPELHHVDSRIKEEVDVTDEVAVQMISQGADNFLMSACYPDDLPNEDTTPLQNHTVSGNTGDLFIQTHFEKFSNLASTYSIPSCKLPSNNYVCNICKQIFTDLVTVKEHMKVNCDSYKLYSCYICKKSYTTISQLTDHLFIHKETGNFSCQDCGKSYSRLNFLRNHICESKELSYSCLTCRKMFKSKLELSIHSVKHGNVENEQPSYSSHTEERLLTGHMILNKPFWCCICKKSFTNNSQLESHLCSDEDGYLSHLEEVCADFEPGDNDTMQNVSVHTSAESIQKLTNNNNVLEKLNCFKSDESIIMKSDCMSTSLIPFYEMVKSEMEDIKEESEHINSVKISEKEENLLHMLQTQEIPPESSEISVTEEFNISLQGDLSAETICSKEIGVEHGKQIIISQSFSPNMSEENDNSFNMKMKEITMKCKTQEFEHNFDCDINVSESVINSFEQNYVCSCNVCNKTFAILLDFSKHDIEKEIFIFTCHFCSKAFIGKNNLTKHICIHSEKQPYSCHICGKFFVEKSSLVIHWHEHRDKQHNSACFPSKSMLNSDERSELQEQVPNTVLKIEFPDTLKTLNDVVLQQQNNSICNKNFAHRADQDMHLINRNDLFSCYLCNKLFTTQVCFLKHLASHTVDKLFSCNLCKKTFVGKDSLLQHMSMHNSSYFVCNMCNTKFYNRSTYLSHICIHEICSSNDKQNKQDYVACDLTNKTEKGYNLCALTDNVDCITTNECSCKSQSDEENNVFDKELIEKMGNISESTNKSQCDSFESFNKNLITSCEREDIFNCKICKNTFKGITQVYDHLFTHISESSPLTCPICEKLFDVKSDLRHHFYIHTGIPNPFCDVCKKSFENIETMKKHLKTHKEEIMFQNTFCDEFSSQSEAENQNNTHCKDADKNDCNMLNNTSSKSRTQFFIESQLKDLAIEGSAGNSEEIMNNSNSRNLLSDSAFKNHSGEENGKYKKSKNMTIADIEQANQADAFMIHQSIGKPCFTKLATSNINSKPSFICNLCNGIFQGKNALTQHLISHGSREKPFTCLICSKTFNHKINFIRHVCIHTGIRSLICSYCKMSFPDNCSLKKHLRIHTGERAFLCHICKKSFVMLSHFKSHMKIHIDNDVADEDINVVLSGNEMNAQLHEKINYHYLTTELPNHVENNSIIHAKQKKKDVLQKSCSINSEILTPETKKSLKSNMLREIEYSVDYSVQQSTESFPNFNEEKIVNNAHVENSAKKSNKTSKFKCILCDEVFSNAKYLTNHLIVHTSTDRAPFLCPICNIAFNQKFNLKKHLCIHTGVHPFSCTYCEKPFFERSALNNHVSIHLKGRPYKCNICRQNFRLKSFLKSHVKRQHVWSDFESLPQTLSHAQMLVSSSYSKKNHTGTASTVFNLKNRVELIDPWMEEGKDMTEDSVCFVGTEILSPGSFIECPELVSESDKRKEFSSVDHLEGSTKQMLETDKLGEVSNLEEIVSTNSDKTQEKAIAEKTRLTNVTCIVCNKIFSNVKVLTNHLIIHSSSNYPFFCPICNKIFCQINFLRKHLSIHIGVQPYSGTFYENSVTEKSISVHFQDRPFECHICNQKFLLKSLLMHHLNKMHVWETSSDSVYYSQKESNIFTQHLDKQINTKLIDIGLVRNEELPKNSQVQTKEVCSDPVNFVNREVSTSEENEEFFSADYLIRQIEKLPDESIYNDRKELAPDYYLEENIPTFTNENISKENLNHA</sequence>
<evidence type="ECO:0000256" key="6">
    <source>
        <dbReference type="ARBA" id="ARBA00023242"/>
    </source>
</evidence>
<keyword evidence="6" id="KW-0539">Nucleus</keyword>
<dbReference type="Pfam" id="PF00096">
    <property type="entry name" value="zf-C2H2"/>
    <property type="match status" value="8"/>
</dbReference>
<feature type="domain" description="C2H2-type" evidence="9">
    <location>
        <begin position="500"/>
        <end position="527"/>
    </location>
</feature>
<dbReference type="GO" id="GO:0008270">
    <property type="term" value="F:zinc ion binding"/>
    <property type="evidence" value="ECO:0007669"/>
    <property type="project" value="UniProtKB-KW"/>
</dbReference>
<evidence type="ECO:0000256" key="3">
    <source>
        <dbReference type="ARBA" id="ARBA00022737"/>
    </source>
</evidence>
<feature type="domain" description="C2H2-type" evidence="9">
    <location>
        <begin position="138"/>
        <end position="160"/>
    </location>
</feature>
<feature type="domain" description="C2H2-type" evidence="9">
    <location>
        <begin position="831"/>
        <end position="858"/>
    </location>
</feature>
<feature type="domain" description="C2H2-type" evidence="9">
    <location>
        <begin position="1503"/>
        <end position="1530"/>
    </location>
</feature>
<dbReference type="FunFam" id="3.30.160.60:FF:000624">
    <property type="entry name" value="zinc finger protein 697"/>
    <property type="match status" value="1"/>
</dbReference>
<name>A0AAD8EAD1_DIPPU</name>
<keyword evidence="2" id="KW-0479">Metal-binding</keyword>
<organism evidence="10 11">
    <name type="scientific">Diploptera punctata</name>
    <name type="common">Pacific beetle cockroach</name>
    <dbReference type="NCBI Taxonomy" id="6984"/>
    <lineage>
        <taxon>Eukaryota</taxon>
        <taxon>Metazoa</taxon>
        <taxon>Ecdysozoa</taxon>
        <taxon>Arthropoda</taxon>
        <taxon>Hexapoda</taxon>
        <taxon>Insecta</taxon>
        <taxon>Pterygota</taxon>
        <taxon>Neoptera</taxon>
        <taxon>Polyneoptera</taxon>
        <taxon>Dictyoptera</taxon>
        <taxon>Blattodea</taxon>
        <taxon>Blaberoidea</taxon>
        <taxon>Blaberidae</taxon>
        <taxon>Diplopterinae</taxon>
        <taxon>Diploptera</taxon>
    </lineage>
</organism>
<dbReference type="Proteomes" id="UP001233999">
    <property type="component" value="Unassembled WGS sequence"/>
</dbReference>
<dbReference type="GO" id="GO:0005634">
    <property type="term" value="C:nucleus"/>
    <property type="evidence" value="ECO:0007669"/>
    <property type="project" value="UniProtKB-SubCell"/>
</dbReference>
<dbReference type="GO" id="GO:0000981">
    <property type="term" value="F:DNA-binding transcription factor activity, RNA polymerase II-specific"/>
    <property type="evidence" value="ECO:0007669"/>
    <property type="project" value="TreeGrafter"/>
</dbReference>
<dbReference type="SUPFAM" id="SSF57667">
    <property type="entry name" value="beta-beta-alpha zinc fingers"/>
    <property type="match status" value="12"/>
</dbReference>
<protein>
    <recommendedName>
        <fullName evidence="9">C2H2-type domain-containing protein</fullName>
    </recommendedName>
</protein>
<dbReference type="EMBL" id="JASPKZ010007645">
    <property type="protein sequence ID" value="KAJ9583195.1"/>
    <property type="molecule type" value="Genomic_DNA"/>
</dbReference>
<proteinExistence type="predicted"/>
<evidence type="ECO:0000256" key="5">
    <source>
        <dbReference type="ARBA" id="ARBA00022833"/>
    </source>
</evidence>
<dbReference type="SMART" id="SM00355">
    <property type="entry name" value="ZnF_C2H2"/>
    <property type="match status" value="23"/>
</dbReference>
<dbReference type="FunFam" id="3.30.160.60:FF:000446">
    <property type="entry name" value="Zinc finger protein"/>
    <property type="match status" value="1"/>
</dbReference>
<feature type="domain" description="C2H2-type" evidence="9">
    <location>
        <begin position="1583"/>
        <end position="1611"/>
    </location>
</feature>
<reference evidence="10" key="1">
    <citation type="journal article" date="2023" name="IScience">
        <title>Live-bearing cockroach genome reveals convergent evolutionary mechanisms linked to viviparity in insects and beyond.</title>
        <authorList>
            <person name="Fouks B."/>
            <person name="Harrison M.C."/>
            <person name="Mikhailova A.A."/>
            <person name="Marchal E."/>
            <person name="English S."/>
            <person name="Carruthers M."/>
            <person name="Jennings E.C."/>
            <person name="Chiamaka E.L."/>
            <person name="Frigard R.A."/>
            <person name="Pippel M."/>
            <person name="Attardo G.M."/>
            <person name="Benoit J.B."/>
            <person name="Bornberg-Bauer E."/>
            <person name="Tobe S.S."/>
        </authorList>
    </citation>
    <scope>NUCLEOTIDE SEQUENCE</scope>
    <source>
        <strain evidence="10">Stay&amp;Tobe</strain>
    </source>
</reference>
<feature type="domain" description="C2H2-type" evidence="9">
    <location>
        <begin position="166"/>
        <end position="184"/>
    </location>
</feature>
<reference evidence="10" key="2">
    <citation type="submission" date="2023-05" db="EMBL/GenBank/DDBJ databases">
        <authorList>
            <person name="Fouks B."/>
        </authorList>
    </citation>
    <scope>NUCLEOTIDE SEQUENCE</scope>
    <source>
        <strain evidence="10">Stay&amp;Tobe</strain>
        <tissue evidence="10">Testes</tissue>
    </source>
</reference>
<feature type="domain" description="C2H2-type" evidence="9">
    <location>
        <begin position="1313"/>
        <end position="1340"/>
    </location>
</feature>